<feature type="region of interest" description="Disordered" evidence="1">
    <location>
        <begin position="1"/>
        <end position="70"/>
    </location>
</feature>
<gene>
    <name evidence="2" type="ORF">Ssi02_55000</name>
</gene>
<comment type="caution">
    <text evidence="2">The sequence shown here is derived from an EMBL/GenBank/DDBJ whole genome shotgun (WGS) entry which is preliminary data.</text>
</comment>
<accession>A0A919VEM4</accession>
<reference evidence="2" key="1">
    <citation type="submission" date="2021-01" db="EMBL/GenBank/DDBJ databases">
        <title>Whole genome shotgun sequence of Sinosporangium siamense NBRC 109515.</title>
        <authorList>
            <person name="Komaki H."/>
            <person name="Tamura T."/>
        </authorList>
    </citation>
    <scope>NUCLEOTIDE SEQUENCE</scope>
    <source>
        <strain evidence="2">NBRC 109515</strain>
    </source>
</reference>
<name>A0A919VEM4_9ACTN</name>
<proteinExistence type="predicted"/>
<evidence type="ECO:0000313" key="2">
    <source>
        <dbReference type="EMBL" id="GII95269.1"/>
    </source>
</evidence>
<dbReference type="Proteomes" id="UP000606172">
    <property type="component" value="Unassembled WGS sequence"/>
</dbReference>
<evidence type="ECO:0000256" key="1">
    <source>
        <dbReference type="SAM" id="MobiDB-lite"/>
    </source>
</evidence>
<evidence type="ECO:0000313" key="3">
    <source>
        <dbReference type="Proteomes" id="UP000606172"/>
    </source>
</evidence>
<keyword evidence="3" id="KW-1185">Reference proteome</keyword>
<sequence>MASRRNRPAHKDNRKASTPAAMTGCEPSQGYKDQAIRTSSNSPPGCEPSQGYKDPKVKTQVSPVKGKARRQILAAIRR</sequence>
<dbReference type="EMBL" id="BOOW01000034">
    <property type="protein sequence ID" value="GII95269.1"/>
    <property type="molecule type" value="Genomic_DNA"/>
</dbReference>
<dbReference type="AlphaFoldDB" id="A0A919VEM4"/>
<protein>
    <submittedName>
        <fullName evidence="2">Uncharacterized protein</fullName>
    </submittedName>
</protein>
<organism evidence="2 3">
    <name type="scientific">Sinosporangium siamense</name>
    <dbReference type="NCBI Taxonomy" id="1367973"/>
    <lineage>
        <taxon>Bacteria</taxon>
        <taxon>Bacillati</taxon>
        <taxon>Actinomycetota</taxon>
        <taxon>Actinomycetes</taxon>
        <taxon>Streptosporangiales</taxon>
        <taxon>Streptosporangiaceae</taxon>
        <taxon>Sinosporangium</taxon>
    </lineage>
</organism>